<dbReference type="Proteomes" id="UP000270343">
    <property type="component" value="Unassembled WGS sequence"/>
</dbReference>
<reference evidence="1 2" key="1">
    <citation type="journal article" date="2015" name="Antonie Van Leeuwenhoek">
        <title>Streptomyces klenkii sp. nov., isolated from deep marine sediment.</title>
        <authorList>
            <person name="Veyisoglu A."/>
            <person name="Sahin N."/>
        </authorList>
    </citation>
    <scope>NUCLEOTIDE SEQUENCE [LARGE SCALE GENOMIC DNA]</scope>
    <source>
        <strain evidence="1 2">KCTC 29202</strain>
    </source>
</reference>
<gene>
    <name evidence="1" type="ORF">D7231_13955</name>
</gene>
<name>A0A3B0BJ94_9ACTN</name>
<proteinExistence type="predicted"/>
<keyword evidence="2" id="KW-1185">Reference proteome</keyword>
<dbReference type="PANTHER" id="PTHR38479:SF2">
    <property type="entry name" value="WINGED HELIX DNA-BINDING DOMAIN-CONTAINING PROTEIN"/>
    <property type="match status" value="1"/>
</dbReference>
<evidence type="ECO:0000313" key="2">
    <source>
        <dbReference type="Proteomes" id="UP000270343"/>
    </source>
</evidence>
<evidence type="ECO:0000313" key="1">
    <source>
        <dbReference type="EMBL" id="RKN72591.1"/>
    </source>
</evidence>
<comment type="caution">
    <text evidence="1">The sequence shown here is derived from an EMBL/GenBank/DDBJ whole genome shotgun (WGS) entry which is preliminary data.</text>
</comment>
<organism evidence="1 2">
    <name type="scientific">Streptomyces klenkii</name>
    <dbReference type="NCBI Taxonomy" id="1420899"/>
    <lineage>
        <taxon>Bacteria</taxon>
        <taxon>Bacillati</taxon>
        <taxon>Actinomycetota</taxon>
        <taxon>Actinomycetes</taxon>
        <taxon>Kitasatosporales</taxon>
        <taxon>Streptomycetaceae</taxon>
        <taxon>Streptomyces</taxon>
    </lineage>
</organism>
<dbReference type="AlphaFoldDB" id="A0A3B0BJ94"/>
<protein>
    <submittedName>
        <fullName evidence="1">Winged helix DNA-binding domain-containing protein</fullName>
    </submittedName>
</protein>
<dbReference type="GO" id="GO:0003677">
    <property type="term" value="F:DNA binding"/>
    <property type="evidence" value="ECO:0007669"/>
    <property type="project" value="UniProtKB-KW"/>
</dbReference>
<accession>A0A3B0BJ94</accession>
<keyword evidence="1" id="KW-0238">DNA-binding</keyword>
<dbReference type="InterPro" id="IPR009351">
    <property type="entry name" value="AlkZ-like"/>
</dbReference>
<dbReference type="EMBL" id="RBAM01000005">
    <property type="protein sequence ID" value="RKN72591.1"/>
    <property type="molecule type" value="Genomic_DNA"/>
</dbReference>
<sequence length="372" mass="40105">MTASGPPVLANRALNRALLERQLLLRRSAMPVLGAVEHLVGLQAQSPGDPYYGLAARLDGFDPEELSTLIASRAAVRIPVMRSTIHLVSARDCHGLRALCRPVLEQSFRGNHGKRLAGADLARVAGLASRLVAERPYTFHHLGQALAEEWPECAPQDLAMAARALLPLVQVPPRGLWGRSGPAAHTTADHWLGGPPGPAPGPDPGAVLLRYLAAFGPASVKDMQKWCGLTGLRTVVDGLRPGLRTFRDEHGTELLDLPDGPLPDPGTDAPVRFLPEFDNISLSHADRARIVDPGHLRRVRRVNRAAPTVLLDGFIRAVWRLDKGPGTTTLVVEPFEKIRRADRAPVEEEALRVLAMAAPGDGHDVLVRPAGD</sequence>
<dbReference type="Pfam" id="PF06224">
    <property type="entry name" value="AlkZ-like"/>
    <property type="match status" value="1"/>
</dbReference>
<dbReference type="OrthoDB" id="9148135at2"/>
<dbReference type="PANTHER" id="PTHR38479">
    <property type="entry name" value="LMO0824 PROTEIN"/>
    <property type="match status" value="1"/>
</dbReference>